<dbReference type="SUPFAM" id="SSF81383">
    <property type="entry name" value="F-box domain"/>
    <property type="match status" value="1"/>
</dbReference>
<proteinExistence type="predicted"/>
<dbReference type="InterPro" id="IPR055357">
    <property type="entry name" value="LRR_At1g61320_AtMIF1"/>
</dbReference>
<dbReference type="Gramene" id="OMO63856">
    <property type="protein sequence ID" value="OMO63856"/>
    <property type="gene ID" value="CCACVL1_22214"/>
</dbReference>
<dbReference type="SMART" id="SM00256">
    <property type="entry name" value="FBOX"/>
    <property type="match status" value="1"/>
</dbReference>
<comment type="caution">
    <text evidence="2">The sequence shown here is derived from an EMBL/GenBank/DDBJ whole genome shotgun (WGS) entry which is preliminary data.</text>
</comment>
<dbReference type="PROSITE" id="PS50181">
    <property type="entry name" value="FBOX"/>
    <property type="match status" value="1"/>
</dbReference>
<evidence type="ECO:0000313" key="2">
    <source>
        <dbReference type="EMBL" id="OMO63856.1"/>
    </source>
</evidence>
<dbReference type="Proteomes" id="UP000188268">
    <property type="component" value="Unassembled WGS sequence"/>
</dbReference>
<reference evidence="2 3" key="1">
    <citation type="submission" date="2013-09" db="EMBL/GenBank/DDBJ databases">
        <title>Corchorus capsularis genome sequencing.</title>
        <authorList>
            <person name="Alam M."/>
            <person name="Haque M.S."/>
            <person name="Islam M.S."/>
            <person name="Emdad E.M."/>
            <person name="Islam M.M."/>
            <person name="Ahmed B."/>
            <person name="Halim A."/>
            <person name="Hossen Q.M.M."/>
            <person name="Hossain M.Z."/>
            <person name="Ahmed R."/>
            <person name="Khan M.M."/>
            <person name="Islam R."/>
            <person name="Rashid M.M."/>
            <person name="Khan S.A."/>
            <person name="Rahman M.S."/>
            <person name="Alam M."/>
        </authorList>
    </citation>
    <scope>NUCLEOTIDE SEQUENCE [LARGE SCALE GENOMIC DNA]</scope>
    <source>
        <strain evidence="3">cv. CVL-1</strain>
        <tissue evidence="2">Whole seedling</tissue>
    </source>
</reference>
<dbReference type="InterPro" id="IPR036047">
    <property type="entry name" value="F-box-like_dom_sf"/>
</dbReference>
<organism evidence="2 3">
    <name type="scientific">Corchorus capsularis</name>
    <name type="common">Jute</name>
    <dbReference type="NCBI Taxonomy" id="210143"/>
    <lineage>
        <taxon>Eukaryota</taxon>
        <taxon>Viridiplantae</taxon>
        <taxon>Streptophyta</taxon>
        <taxon>Embryophyta</taxon>
        <taxon>Tracheophyta</taxon>
        <taxon>Spermatophyta</taxon>
        <taxon>Magnoliopsida</taxon>
        <taxon>eudicotyledons</taxon>
        <taxon>Gunneridae</taxon>
        <taxon>Pentapetalae</taxon>
        <taxon>rosids</taxon>
        <taxon>malvids</taxon>
        <taxon>Malvales</taxon>
        <taxon>Malvaceae</taxon>
        <taxon>Grewioideae</taxon>
        <taxon>Apeibeae</taxon>
        <taxon>Corchorus</taxon>
    </lineage>
</organism>
<dbReference type="AlphaFoldDB" id="A0A1R3H0S8"/>
<dbReference type="CDD" id="cd22160">
    <property type="entry name" value="F-box_AtFBL13-like"/>
    <property type="match status" value="1"/>
</dbReference>
<dbReference type="Gene3D" id="1.20.1280.50">
    <property type="match status" value="1"/>
</dbReference>
<protein>
    <recommendedName>
        <fullName evidence="1">F-box domain-containing protein</fullName>
    </recommendedName>
</protein>
<evidence type="ECO:0000259" key="1">
    <source>
        <dbReference type="PROSITE" id="PS50181"/>
    </source>
</evidence>
<sequence>MDQISELPDEVIVDILSRLTVREAAKTSVLSRRWEHLWKFSTSLNFDEMDRLSNIKTLNKRPSALDPDRDWYINCVNKAIDSHQIPWAEELRVCFDLDKRCSDHIDKWVTSALGKRVKRLELDLRRMSVLDMALKRSERYILSNLGRFEDCSFESLTCLQLNTVEVTGDMLHYFLCNCPLLERLSVQKSQSLIKLKIPANAATSLTLRYLEIRGCHNLEEIDIVAATNLISFKYHGSKIDFHWNHMLPTEASLGAEFGRDLLEAHVEGSSYFSQVQKLTWDYQSFFIYERKTVPQFPKLKQLDWNFRSDSFMDLDHVSKLLKACPFLSKITLKFTADLRMSEKLVVVPRCPLECLEEVEMVGFKGLPAEVVFAMFLVENAKSLKKMTIDTCPPFYKGTPVEFSDSDCHYRQAPRKDAELLIENISSKSRAQVVVL</sequence>
<dbReference type="EMBL" id="AWWV01012865">
    <property type="protein sequence ID" value="OMO63856.1"/>
    <property type="molecule type" value="Genomic_DNA"/>
</dbReference>
<dbReference type="PANTHER" id="PTHR34145:SF68">
    <property type="entry name" value="FBD DOMAIN-CONTAINING PROTEIN"/>
    <property type="match status" value="1"/>
</dbReference>
<dbReference type="Pfam" id="PF00646">
    <property type="entry name" value="F-box"/>
    <property type="match status" value="1"/>
</dbReference>
<dbReference type="InterPro" id="IPR053781">
    <property type="entry name" value="F-box_AtFBL13-like"/>
</dbReference>
<dbReference type="Gene3D" id="3.80.10.10">
    <property type="entry name" value="Ribonuclease Inhibitor"/>
    <property type="match status" value="1"/>
</dbReference>
<accession>A0A1R3H0S8</accession>
<dbReference type="SUPFAM" id="SSF52047">
    <property type="entry name" value="RNI-like"/>
    <property type="match status" value="1"/>
</dbReference>
<keyword evidence="3" id="KW-1185">Reference proteome</keyword>
<dbReference type="OrthoDB" id="613853at2759"/>
<evidence type="ECO:0000313" key="3">
    <source>
        <dbReference type="Proteomes" id="UP000188268"/>
    </source>
</evidence>
<dbReference type="InterPro" id="IPR001810">
    <property type="entry name" value="F-box_dom"/>
</dbReference>
<dbReference type="InterPro" id="IPR032675">
    <property type="entry name" value="LRR_dom_sf"/>
</dbReference>
<feature type="domain" description="F-box" evidence="1">
    <location>
        <begin position="1"/>
        <end position="49"/>
    </location>
</feature>
<dbReference type="InterPro" id="IPR053772">
    <property type="entry name" value="At1g61320/At1g61330-like"/>
</dbReference>
<name>A0A1R3H0S8_COCAP</name>
<dbReference type="STRING" id="210143.A0A1R3H0S8"/>
<dbReference type="PANTHER" id="PTHR34145">
    <property type="entry name" value="OS02G0105600 PROTEIN"/>
    <property type="match status" value="1"/>
</dbReference>
<dbReference type="Pfam" id="PF23622">
    <property type="entry name" value="LRR_At1g61320_AtMIF1"/>
    <property type="match status" value="1"/>
</dbReference>
<dbReference type="OMA" id="HRAPFIN"/>
<gene>
    <name evidence="2" type="ORF">CCACVL1_22214</name>
</gene>